<feature type="compositionally biased region" description="Low complexity" evidence="2">
    <location>
        <begin position="268"/>
        <end position="289"/>
    </location>
</feature>
<accession>A0ABR1M6R1</accession>
<evidence type="ECO:0000313" key="4">
    <source>
        <dbReference type="Proteomes" id="UP001360953"/>
    </source>
</evidence>
<dbReference type="RefSeq" id="XP_066658998.1">
    <property type="nucleotide sequence ID" value="XM_066794632.1"/>
</dbReference>
<dbReference type="PANTHER" id="PTHR35870:SF6">
    <property type="entry name" value="MGS207 PROTEIN"/>
    <property type="match status" value="1"/>
</dbReference>
<name>A0ABR1M6R1_9PEZI</name>
<keyword evidence="1" id="KW-0560">Oxidoreductase</keyword>
<protein>
    <submittedName>
        <fullName evidence="3">Uncharacterized protein</fullName>
    </submittedName>
</protein>
<dbReference type="GeneID" id="92027538"/>
<dbReference type="Proteomes" id="UP001360953">
    <property type="component" value="Unassembled WGS sequence"/>
</dbReference>
<dbReference type="PANTHER" id="PTHR35870">
    <property type="entry name" value="PROTEIN, PUTATIVE (AFU_ORTHOLOGUE AFUA_5G03330)-RELATED"/>
    <property type="match status" value="1"/>
</dbReference>
<reference evidence="3 4" key="1">
    <citation type="submission" date="2024-04" db="EMBL/GenBank/DDBJ databases">
        <title>Phyllosticta paracitricarpa is synonymous to the EU quarantine fungus P. citricarpa based on phylogenomic analyses.</title>
        <authorList>
            <consortium name="Lawrence Berkeley National Laboratory"/>
            <person name="Van ingen-buijs V.A."/>
            <person name="Van westerhoven A.C."/>
            <person name="Haridas S."/>
            <person name="Skiadas P."/>
            <person name="Martin F."/>
            <person name="Groenewald J.Z."/>
            <person name="Crous P.W."/>
            <person name="Seidl M.F."/>
        </authorList>
    </citation>
    <scope>NUCLEOTIDE SEQUENCE [LARGE SCALE GENOMIC DNA]</scope>
    <source>
        <strain evidence="3 4">CPC 17464</strain>
    </source>
</reference>
<sequence length="641" mass="68982">MFNISLPRLPSLKGLVGSAGPAVKLPTVEIHDVETAAEKRPRTLKHLLRANHANHSVIYREGRARNGTAELLGAAYMFGASAEQMNEIYDKESEQLEPWRDSPGEISRHDWRDFLGKREYQRAFVDFFEDQLVQYSYDWKKMLDDFLFSGDEPLINNFVAGIGHPLVHLSYAYELKSRTLAIEALALNCCYHNFLHKYLDEPKYTRPSANPTSSLTEIFERVAADKRFDNLFDGPGGANIESVFDHAEEAILEHWNSWQMGSSGRNSGGPTSPTATSSPPPSSTTTPQATPTPSPRPSLTAQFAEAQKLATILLLAKSSSGDRKRRYDFYLSSLLNTTHALRVLLPLIPARWHGPLLRQWLLFALSIFIAQLRPPLRTPSTTEEELVAELEDGRGWHDVGNCVLKGRYSGDVAYVSVLRSFQAAGQTWREDRRFYLASAVRFATEFDGWGGFGRVGGDEEAKIHTRSRAASVVVGDASGMASTADGGGSPYVGGIGISIGGGGGAVSGGGVTGGGANVSSSAGGRTRKGSVTQGRTEEWVGSLTATAPPVLEEEEGLGFPGFPFSGGLRSASGGTAMSASAASAVSANPSGLGASVASIHPEPVRRANRTRKSSSAAERERRRKSGSASSGSASSESVSRR</sequence>
<evidence type="ECO:0000313" key="3">
    <source>
        <dbReference type="EMBL" id="KAK7542705.1"/>
    </source>
</evidence>
<evidence type="ECO:0000256" key="2">
    <source>
        <dbReference type="SAM" id="MobiDB-lite"/>
    </source>
</evidence>
<feature type="region of interest" description="Disordered" evidence="2">
    <location>
        <begin position="261"/>
        <end position="298"/>
    </location>
</feature>
<organism evidence="3 4">
    <name type="scientific">Phyllosticta citribraziliensis</name>
    <dbReference type="NCBI Taxonomy" id="989973"/>
    <lineage>
        <taxon>Eukaryota</taxon>
        <taxon>Fungi</taxon>
        <taxon>Dikarya</taxon>
        <taxon>Ascomycota</taxon>
        <taxon>Pezizomycotina</taxon>
        <taxon>Dothideomycetes</taxon>
        <taxon>Dothideomycetes incertae sedis</taxon>
        <taxon>Botryosphaeriales</taxon>
        <taxon>Phyllostictaceae</taxon>
        <taxon>Phyllosticta</taxon>
    </lineage>
</organism>
<dbReference type="InterPro" id="IPR025337">
    <property type="entry name" value="Questin_oxidase-like"/>
</dbReference>
<gene>
    <name evidence="3" type="ORF">J3D65DRAFT_226201</name>
</gene>
<keyword evidence="4" id="KW-1185">Reference proteome</keyword>
<evidence type="ECO:0000256" key="1">
    <source>
        <dbReference type="ARBA" id="ARBA00023002"/>
    </source>
</evidence>
<feature type="region of interest" description="Disordered" evidence="2">
    <location>
        <begin position="515"/>
        <end position="542"/>
    </location>
</feature>
<comment type="caution">
    <text evidence="3">The sequence shown here is derived from an EMBL/GenBank/DDBJ whole genome shotgun (WGS) entry which is preliminary data.</text>
</comment>
<proteinExistence type="predicted"/>
<dbReference type="EMBL" id="JBBPEH010000002">
    <property type="protein sequence ID" value="KAK7542705.1"/>
    <property type="molecule type" value="Genomic_DNA"/>
</dbReference>
<feature type="region of interest" description="Disordered" evidence="2">
    <location>
        <begin position="586"/>
        <end position="641"/>
    </location>
</feature>
<feature type="compositionally biased region" description="Low complexity" evidence="2">
    <location>
        <begin position="626"/>
        <end position="641"/>
    </location>
</feature>
<dbReference type="Pfam" id="PF14027">
    <property type="entry name" value="Questin_oxidase"/>
    <property type="match status" value="1"/>
</dbReference>